<keyword evidence="1" id="KW-0472">Membrane</keyword>
<keyword evidence="1" id="KW-0812">Transmembrane</keyword>
<feature type="transmembrane region" description="Helical" evidence="1">
    <location>
        <begin position="116"/>
        <end position="137"/>
    </location>
</feature>
<dbReference type="EMBL" id="JABEQH010000005">
    <property type="protein sequence ID" value="MBB2175258.1"/>
    <property type="molecule type" value="Genomic_DNA"/>
</dbReference>
<evidence type="ECO:0000256" key="1">
    <source>
        <dbReference type="SAM" id="Phobius"/>
    </source>
</evidence>
<feature type="transmembrane region" description="Helical" evidence="1">
    <location>
        <begin position="46"/>
        <end position="64"/>
    </location>
</feature>
<feature type="transmembrane region" description="Helical" evidence="1">
    <location>
        <begin position="211"/>
        <end position="231"/>
    </location>
</feature>
<gene>
    <name evidence="2" type="ORF">HLH21_04865</name>
</gene>
<organism evidence="2 3">
    <name type="scientific">Gluconacetobacter johannae</name>
    <dbReference type="NCBI Taxonomy" id="112140"/>
    <lineage>
        <taxon>Bacteria</taxon>
        <taxon>Pseudomonadati</taxon>
        <taxon>Pseudomonadota</taxon>
        <taxon>Alphaproteobacteria</taxon>
        <taxon>Acetobacterales</taxon>
        <taxon>Acetobacteraceae</taxon>
        <taxon>Gluconacetobacter</taxon>
    </lineage>
</organism>
<proteinExistence type="predicted"/>
<keyword evidence="1" id="KW-1133">Transmembrane helix</keyword>
<keyword evidence="3" id="KW-1185">Reference proteome</keyword>
<comment type="caution">
    <text evidence="2">The sequence shown here is derived from an EMBL/GenBank/DDBJ whole genome shotgun (WGS) entry which is preliminary data.</text>
</comment>
<feature type="transmembrane region" description="Helical" evidence="1">
    <location>
        <begin position="178"/>
        <end position="199"/>
    </location>
</feature>
<feature type="transmembrane region" description="Helical" evidence="1">
    <location>
        <begin position="276"/>
        <end position="298"/>
    </location>
</feature>
<name>A0A7W4P4N2_9PROT</name>
<accession>A0A7W4P4N2</accession>
<dbReference type="Pfam" id="PF19853">
    <property type="entry name" value="DUF6328"/>
    <property type="match status" value="2"/>
</dbReference>
<dbReference type="InterPro" id="IPR046291">
    <property type="entry name" value="DUF6328"/>
</dbReference>
<dbReference type="Proteomes" id="UP000561066">
    <property type="component" value="Unassembled WGS sequence"/>
</dbReference>
<sequence>MAWHDRVKTALDESRTLILGAQILLGFQYQATFQDRFDTLPRHARVMAAMALGLMLLTIGLLIAPSAYHRIAERGRSTGRIHILIGRLAAAALLPFAAAFGLDMAIATEHMLGGDIWAGGAAGAGLTALALAGWYGAGMIMKQHTGAAERHKARAQQDRRAVAPLHARVEQMLTEARVILPGAQALLGFQLAMVLTAAFEKLPALSRLAHGGALFCVAMAVILLITPAALHRIVWAGEDSERFLRVGGGLTTLALLPLALGLAGDSYVVAARIANARSAGVAAAAATAVVLPGLWFLWPMAARRSRSISAQRRRQSRRRFGS</sequence>
<dbReference type="RefSeq" id="WP_182941880.1">
    <property type="nucleotide sequence ID" value="NZ_JABEQH010000005.1"/>
</dbReference>
<evidence type="ECO:0000313" key="3">
    <source>
        <dbReference type="Proteomes" id="UP000561066"/>
    </source>
</evidence>
<feature type="transmembrane region" description="Helical" evidence="1">
    <location>
        <begin position="84"/>
        <end position="104"/>
    </location>
</feature>
<reference evidence="2 3" key="1">
    <citation type="submission" date="2020-04" db="EMBL/GenBank/DDBJ databases">
        <title>Description of novel Gluconacetobacter.</title>
        <authorList>
            <person name="Sombolestani A."/>
        </authorList>
    </citation>
    <scope>NUCLEOTIDE SEQUENCE [LARGE SCALE GENOMIC DNA]</scope>
    <source>
        <strain evidence="2 3">LMG 21312</strain>
    </source>
</reference>
<evidence type="ECO:0000313" key="2">
    <source>
        <dbReference type="EMBL" id="MBB2175258.1"/>
    </source>
</evidence>
<feature type="transmembrane region" description="Helical" evidence="1">
    <location>
        <begin position="243"/>
        <end position="264"/>
    </location>
</feature>
<protein>
    <submittedName>
        <fullName evidence="2">Uncharacterized protein</fullName>
    </submittedName>
</protein>
<dbReference type="AlphaFoldDB" id="A0A7W4P4N2"/>